<sequence>MKAKIDYLETKFKIYLTIVYSNENHFGKNLSVLDSHQGYYNPCRLTVLPI</sequence>
<protein>
    <submittedName>
        <fullName evidence="1">Uncharacterized protein</fullName>
    </submittedName>
</protein>
<dbReference type="Proteomes" id="UP000010077">
    <property type="component" value="Chromosome"/>
</dbReference>
<gene>
    <name evidence="1" type="ORF">A1OE_1165</name>
</gene>
<organism evidence="1 2">
    <name type="scientific">Candidatus Endolissoclinum faulkneri L2</name>
    <dbReference type="NCBI Taxonomy" id="1193729"/>
    <lineage>
        <taxon>Bacteria</taxon>
        <taxon>Pseudomonadati</taxon>
        <taxon>Pseudomonadota</taxon>
        <taxon>Alphaproteobacteria</taxon>
        <taxon>Rhodospirillales</taxon>
        <taxon>Rhodospirillaceae</taxon>
        <taxon>Candidatus Endolissoclinum</taxon>
    </lineage>
</organism>
<keyword evidence="2" id="KW-1185">Reference proteome</keyword>
<evidence type="ECO:0000313" key="2">
    <source>
        <dbReference type="Proteomes" id="UP000010077"/>
    </source>
</evidence>
<dbReference type="HOGENOM" id="CLU_3115766_0_0_5"/>
<dbReference type="AlphaFoldDB" id="K7Z5L3"/>
<evidence type="ECO:0000313" key="1">
    <source>
        <dbReference type="EMBL" id="AFX99343.1"/>
    </source>
</evidence>
<reference evidence="1 2" key="1">
    <citation type="journal article" date="2012" name="Proc. Natl. Acad. Sci. U.S.A.">
        <title>Genome streamlining and chemical defense in a coral reef symbiosis.</title>
        <authorList>
            <person name="Kwan J.C."/>
            <person name="Donia M.S."/>
            <person name="Han A.W."/>
            <person name="Hirose E."/>
            <person name="Haygood M.G."/>
            <person name="Schmidt E.W."/>
        </authorList>
    </citation>
    <scope>NUCLEOTIDE SEQUENCE [LARGE SCALE GENOMIC DNA]</scope>
    <source>
        <strain evidence="1 2">L2</strain>
    </source>
</reference>
<accession>K7Z5L3</accession>
<dbReference type="EMBL" id="CP003539">
    <property type="protein sequence ID" value="AFX99343.1"/>
    <property type="molecule type" value="Genomic_DNA"/>
</dbReference>
<proteinExistence type="predicted"/>
<name>K7Z5L3_9PROT</name>
<dbReference type="KEGG" id="thal:A1OE_1165"/>